<evidence type="ECO:0000256" key="1">
    <source>
        <dbReference type="ARBA" id="ARBA00004651"/>
    </source>
</evidence>
<dbReference type="EMBL" id="CP139368">
    <property type="protein sequence ID" value="WPR89259.1"/>
    <property type="molecule type" value="Genomic_DNA"/>
</dbReference>
<keyword evidence="4" id="KW-1003">Cell membrane</keyword>
<protein>
    <submittedName>
        <fullName evidence="10">ABC transporter permease</fullName>
    </submittedName>
</protein>
<feature type="transmembrane region" description="Helical" evidence="8">
    <location>
        <begin position="287"/>
        <end position="316"/>
    </location>
</feature>
<evidence type="ECO:0000256" key="2">
    <source>
        <dbReference type="ARBA" id="ARBA00007783"/>
    </source>
</evidence>
<evidence type="ECO:0000256" key="4">
    <source>
        <dbReference type="ARBA" id="ARBA00022475"/>
    </source>
</evidence>
<dbReference type="RefSeq" id="WP_320941975.1">
    <property type="nucleotide sequence ID" value="NZ_BAABEU010000001.1"/>
</dbReference>
<gene>
    <name evidence="10" type="ORF">SM116_16075</name>
</gene>
<feature type="transmembrane region" description="Helical" evidence="8">
    <location>
        <begin position="20"/>
        <end position="37"/>
    </location>
</feature>
<dbReference type="InterPro" id="IPR051449">
    <property type="entry name" value="ABC-2_transporter_component"/>
</dbReference>
<feature type="domain" description="ABC transmembrane type-2" evidence="9">
    <location>
        <begin position="141"/>
        <end position="366"/>
    </location>
</feature>
<dbReference type="PANTHER" id="PTHR30294:SF29">
    <property type="entry name" value="MULTIDRUG ABC TRANSPORTER PERMEASE YBHS-RELATED"/>
    <property type="match status" value="1"/>
</dbReference>
<sequence>MRAIMLKEFQELRRDRRTLALLIVMPLLLLIIFGYAANFTVDNLSVAVYGSGAQDVTKLIDDNAQLKDHLTVVVTDPSGTKDDATTELRDDKADVAIYAVSGPGASAPLTADVYIDGSNLFAAQAAKTIFAEVQQQLAVQAAQAQASAPPGTVVPVPKITVSVLFNPDLKTSWVMIPAIIGLILTFIGTIITSIGLVREREAGTFEQLAVMPLRAGSVVLGKITPYFLLACFDMALITTLGLLLFGVPFNGSPWIFAVGAGLFLFVVLGLGVLISSVSQTTGQAIQLAFLILLPQILLSGMIFPLSAMAAGVRWIGYLLPLTWFTMVSQGVMIRGAGWDSLWFPVVILAVMAIVIFGLAVVRLSRSISPVHAKKVADTAPEQSAEKVTA</sequence>
<evidence type="ECO:0000313" key="11">
    <source>
        <dbReference type="Proteomes" id="UP001323798"/>
    </source>
</evidence>
<dbReference type="Pfam" id="PF12698">
    <property type="entry name" value="ABC2_membrane_3"/>
    <property type="match status" value="1"/>
</dbReference>
<evidence type="ECO:0000256" key="8">
    <source>
        <dbReference type="SAM" id="Phobius"/>
    </source>
</evidence>
<dbReference type="PROSITE" id="PS51012">
    <property type="entry name" value="ABC_TM2"/>
    <property type="match status" value="1"/>
</dbReference>
<keyword evidence="3" id="KW-0813">Transport</keyword>
<dbReference type="InterPro" id="IPR047817">
    <property type="entry name" value="ABC2_TM_bact-type"/>
</dbReference>
<evidence type="ECO:0000256" key="7">
    <source>
        <dbReference type="ARBA" id="ARBA00023136"/>
    </source>
</evidence>
<feature type="transmembrane region" description="Helical" evidence="8">
    <location>
        <begin position="226"/>
        <end position="247"/>
    </location>
</feature>
<dbReference type="Proteomes" id="UP001323798">
    <property type="component" value="Chromosome"/>
</dbReference>
<evidence type="ECO:0000256" key="3">
    <source>
        <dbReference type="ARBA" id="ARBA00022448"/>
    </source>
</evidence>
<organism evidence="10 11">
    <name type="scientific">Microbacterium rhizosphaerae</name>
    <dbReference type="NCBI Taxonomy" id="1678237"/>
    <lineage>
        <taxon>Bacteria</taxon>
        <taxon>Bacillati</taxon>
        <taxon>Actinomycetota</taxon>
        <taxon>Actinomycetes</taxon>
        <taxon>Micrococcales</taxon>
        <taxon>Microbacteriaceae</taxon>
        <taxon>Microbacterium</taxon>
    </lineage>
</organism>
<evidence type="ECO:0000256" key="6">
    <source>
        <dbReference type="ARBA" id="ARBA00022989"/>
    </source>
</evidence>
<keyword evidence="6 8" id="KW-1133">Transmembrane helix</keyword>
<dbReference type="PANTHER" id="PTHR30294">
    <property type="entry name" value="MEMBRANE COMPONENT OF ABC TRANSPORTER YHHJ-RELATED"/>
    <property type="match status" value="1"/>
</dbReference>
<comment type="subcellular location">
    <subcellularLocation>
        <location evidence="1">Cell membrane</location>
        <topology evidence="1">Multi-pass membrane protein</topology>
    </subcellularLocation>
</comment>
<keyword evidence="11" id="KW-1185">Reference proteome</keyword>
<keyword evidence="7 8" id="KW-0472">Membrane</keyword>
<accession>A0ABZ0SK38</accession>
<evidence type="ECO:0000313" key="10">
    <source>
        <dbReference type="EMBL" id="WPR89259.1"/>
    </source>
</evidence>
<evidence type="ECO:0000259" key="9">
    <source>
        <dbReference type="PROSITE" id="PS51012"/>
    </source>
</evidence>
<feature type="transmembrane region" description="Helical" evidence="8">
    <location>
        <begin position="173"/>
        <end position="197"/>
    </location>
</feature>
<dbReference type="InterPro" id="IPR013525">
    <property type="entry name" value="ABC2_TM"/>
</dbReference>
<feature type="transmembrane region" description="Helical" evidence="8">
    <location>
        <begin position="341"/>
        <end position="361"/>
    </location>
</feature>
<name>A0ABZ0SK38_9MICO</name>
<comment type="similarity">
    <text evidence="2">Belongs to the ABC-2 integral membrane protein family.</text>
</comment>
<feature type="transmembrane region" description="Helical" evidence="8">
    <location>
        <begin position="253"/>
        <end position="275"/>
    </location>
</feature>
<proteinExistence type="inferred from homology"/>
<reference evidence="10 11" key="1">
    <citation type="submission" date="2023-11" db="EMBL/GenBank/DDBJ databases">
        <title>Genome sequence of Microbacterium rhizosphaerae KACC 19337.</title>
        <authorList>
            <person name="Choi H."/>
            <person name="Kim S."/>
            <person name="Kim Y."/>
            <person name="Kwon S.-W."/>
            <person name="Heo J."/>
        </authorList>
    </citation>
    <scope>NUCLEOTIDE SEQUENCE [LARGE SCALE GENOMIC DNA]</scope>
    <source>
        <strain evidence="10 11">KACC 19337</strain>
    </source>
</reference>
<evidence type="ECO:0000256" key="5">
    <source>
        <dbReference type="ARBA" id="ARBA00022692"/>
    </source>
</evidence>
<keyword evidence="5 8" id="KW-0812">Transmembrane</keyword>